<accession>A0A379B3T9</accession>
<evidence type="ECO:0000313" key="1">
    <source>
        <dbReference type="EMBL" id="SUB33305.1"/>
    </source>
</evidence>
<dbReference type="OrthoDB" id="5678692at2"/>
<name>A0A379B3T9_9PAST</name>
<dbReference type="AlphaFoldDB" id="A0A379B3T9"/>
<gene>
    <name evidence="1" type="ORF">NCTC10699_00918</name>
</gene>
<organism evidence="1 2">
    <name type="scientific">[Pasteurella] mairii</name>
    <dbReference type="NCBI Taxonomy" id="757"/>
    <lineage>
        <taxon>Bacteria</taxon>
        <taxon>Pseudomonadati</taxon>
        <taxon>Pseudomonadota</taxon>
        <taxon>Gammaproteobacteria</taxon>
        <taxon>Pasteurellales</taxon>
        <taxon>Pasteurellaceae</taxon>
    </lineage>
</organism>
<proteinExistence type="predicted"/>
<dbReference type="EMBL" id="UGSS01000002">
    <property type="protein sequence ID" value="SUB33305.1"/>
    <property type="molecule type" value="Genomic_DNA"/>
</dbReference>
<protein>
    <submittedName>
        <fullName evidence="1">Uncharacterized protein</fullName>
    </submittedName>
</protein>
<reference evidence="1 2" key="1">
    <citation type="submission" date="2018-06" db="EMBL/GenBank/DDBJ databases">
        <authorList>
            <consortium name="Pathogen Informatics"/>
            <person name="Doyle S."/>
        </authorList>
    </citation>
    <scope>NUCLEOTIDE SEQUENCE [LARGE SCALE GENOMIC DNA]</scope>
    <source>
        <strain evidence="1 2">NCTC10699</strain>
    </source>
</reference>
<evidence type="ECO:0000313" key="2">
    <source>
        <dbReference type="Proteomes" id="UP000254280"/>
    </source>
</evidence>
<keyword evidence="2" id="KW-1185">Reference proteome</keyword>
<dbReference type="Proteomes" id="UP000254280">
    <property type="component" value="Unassembled WGS sequence"/>
</dbReference>
<sequence>MYGQLQQISSDLIKQFGSPCAVQMKTAGEYNPLTGEFVADAELNKAYCLFDNLAYDFNRSGLATSAAVKQGDVMLYLTAESRAEINATVFVNGENWVIIHCQPIKPANTVMIYQCQARRTR</sequence>